<sequence>MMKSFAIVSLFTSMALAQSSGSSTSSAAAASSTASPLIPTGISATCSTFLTTLNSDSTITTCTKALLTATSSSSTSSAAVSSALTNLCADSISTSCPDSLLRGKITEFYTACTAELTTAPNSAVIRIYDVIYAISPMKTAVCSKDDSGNWCAKASTASNSSASGLHASSTPLTAADLQTPLSGSSSETVPNMAIFSSTNLPFCFLTPALDAASLCTTCTRNILTAYITFESNAPYGPGIANSQILATQPALYAAVQQKCGTNFLNNVVQAAGGISTGSNIFHSGAVPMIDGAVQNILALAMGMVTLAVSAL</sequence>
<dbReference type="GeneID" id="6075575"/>
<gene>
    <name evidence="2" type="ORF">LACBIDRAFT_293845</name>
</gene>
<protein>
    <submittedName>
        <fullName evidence="2">Predicted protein</fullName>
    </submittedName>
</protein>
<dbReference type="InParanoid" id="B0D782"/>
<keyword evidence="1" id="KW-0732">Signal</keyword>
<proteinExistence type="predicted"/>
<dbReference type="Proteomes" id="UP000001194">
    <property type="component" value="Unassembled WGS sequence"/>
</dbReference>
<name>B0D782_LACBS</name>
<feature type="chain" id="PRO_5002749132" evidence="1">
    <location>
        <begin position="18"/>
        <end position="311"/>
    </location>
</feature>
<evidence type="ECO:0000256" key="1">
    <source>
        <dbReference type="SAM" id="SignalP"/>
    </source>
</evidence>
<dbReference type="OrthoDB" id="5588482at2759"/>
<dbReference type="KEGG" id="lbc:LACBIDRAFT_293845"/>
<evidence type="ECO:0000313" key="3">
    <source>
        <dbReference type="Proteomes" id="UP000001194"/>
    </source>
</evidence>
<evidence type="ECO:0000313" key="2">
    <source>
        <dbReference type="EMBL" id="EDR09605.1"/>
    </source>
</evidence>
<feature type="signal peptide" evidence="1">
    <location>
        <begin position="1"/>
        <end position="17"/>
    </location>
</feature>
<dbReference type="RefSeq" id="XP_001879954.1">
    <property type="nucleotide sequence ID" value="XM_001879919.1"/>
</dbReference>
<keyword evidence="3" id="KW-1185">Reference proteome</keyword>
<dbReference type="HOGENOM" id="CLU_049056_0_0_1"/>
<accession>B0D782</accession>
<dbReference type="EMBL" id="DS547099">
    <property type="protein sequence ID" value="EDR09605.1"/>
    <property type="molecule type" value="Genomic_DNA"/>
</dbReference>
<dbReference type="STRING" id="486041.B0D782"/>
<dbReference type="AlphaFoldDB" id="B0D782"/>
<reference evidence="2 3" key="1">
    <citation type="journal article" date="2008" name="Nature">
        <title>The genome of Laccaria bicolor provides insights into mycorrhizal symbiosis.</title>
        <authorList>
            <person name="Martin F."/>
            <person name="Aerts A."/>
            <person name="Ahren D."/>
            <person name="Brun A."/>
            <person name="Danchin E.G.J."/>
            <person name="Duchaussoy F."/>
            <person name="Gibon J."/>
            <person name="Kohler A."/>
            <person name="Lindquist E."/>
            <person name="Pereda V."/>
            <person name="Salamov A."/>
            <person name="Shapiro H.J."/>
            <person name="Wuyts J."/>
            <person name="Blaudez D."/>
            <person name="Buee M."/>
            <person name="Brokstein P."/>
            <person name="Canbaeck B."/>
            <person name="Cohen D."/>
            <person name="Courty P.E."/>
            <person name="Coutinho P.M."/>
            <person name="Delaruelle C."/>
            <person name="Detter J.C."/>
            <person name="Deveau A."/>
            <person name="DiFazio S."/>
            <person name="Duplessis S."/>
            <person name="Fraissinet-Tachet L."/>
            <person name="Lucic E."/>
            <person name="Frey-Klett P."/>
            <person name="Fourrey C."/>
            <person name="Feussner I."/>
            <person name="Gay G."/>
            <person name="Grimwood J."/>
            <person name="Hoegger P.J."/>
            <person name="Jain P."/>
            <person name="Kilaru S."/>
            <person name="Labbe J."/>
            <person name="Lin Y.C."/>
            <person name="Legue V."/>
            <person name="Le Tacon F."/>
            <person name="Marmeisse R."/>
            <person name="Melayah D."/>
            <person name="Montanini B."/>
            <person name="Muratet M."/>
            <person name="Nehls U."/>
            <person name="Niculita-Hirzel H."/>
            <person name="Oudot-Le Secq M.P."/>
            <person name="Peter M."/>
            <person name="Quesneville H."/>
            <person name="Rajashekar B."/>
            <person name="Reich M."/>
            <person name="Rouhier N."/>
            <person name="Schmutz J."/>
            <person name="Yin T."/>
            <person name="Chalot M."/>
            <person name="Henrissat B."/>
            <person name="Kuees U."/>
            <person name="Lucas S."/>
            <person name="Van de Peer Y."/>
            <person name="Podila G.K."/>
            <person name="Polle A."/>
            <person name="Pukkila P.J."/>
            <person name="Richardson P.M."/>
            <person name="Rouze P."/>
            <person name="Sanders I.R."/>
            <person name="Stajich J.E."/>
            <person name="Tunlid A."/>
            <person name="Tuskan G."/>
            <person name="Grigoriev I.V."/>
        </authorList>
    </citation>
    <scope>NUCLEOTIDE SEQUENCE [LARGE SCALE GENOMIC DNA]</scope>
    <source>
        <strain evidence="3">S238N-H82 / ATCC MYA-4686</strain>
    </source>
</reference>
<organism evidence="3">
    <name type="scientific">Laccaria bicolor (strain S238N-H82 / ATCC MYA-4686)</name>
    <name type="common">Bicoloured deceiver</name>
    <name type="synonym">Laccaria laccata var. bicolor</name>
    <dbReference type="NCBI Taxonomy" id="486041"/>
    <lineage>
        <taxon>Eukaryota</taxon>
        <taxon>Fungi</taxon>
        <taxon>Dikarya</taxon>
        <taxon>Basidiomycota</taxon>
        <taxon>Agaricomycotina</taxon>
        <taxon>Agaricomycetes</taxon>
        <taxon>Agaricomycetidae</taxon>
        <taxon>Agaricales</taxon>
        <taxon>Agaricineae</taxon>
        <taxon>Hydnangiaceae</taxon>
        <taxon>Laccaria</taxon>
    </lineage>
</organism>